<dbReference type="KEGG" id="eiv:EIN_492360"/>
<dbReference type="EMBL" id="KB206684">
    <property type="protein sequence ID" value="ELP88987.1"/>
    <property type="molecule type" value="Genomic_DNA"/>
</dbReference>
<evidence type="ECO:0000313" key="2">
    <source>
        <dbReference type="EMBL" id="ELP88987.1"/>
    </source>
</evidence>
<dbReference type="VEuPathDB" id="AmoebaDB:EIN_492360"/>
<sequence>MLEDWNNWRKNDNLAEKSYIFSSIAAIAENKGGFSQSQCKLVEQLVGSFGTLFCDDNETEITKRQFDECVCFGVAFDTAKKNGSEILALVCRLAFSDNSIVQKTLIVAEFFEKCSAVNMKNWLLEVLKSFNAPLLKLVFSTTDGASSMIGKEGGFSKLVCDAKLLNIIQREREEKQKNSDYHLPFDLVTFPFFTVYCMCHRLNIAEGFMWATGDTEVFLCFLKWLCSDITITAWKAFWGRKKMDVAAIPTLSNTRWFYHQLLVKFCFENFEKIEIFVKELELENEIVATLVKHHNESKEKKKQQENKRRKEKMNHSQDTTTYDFYFFMNKERKSFKIRDPAFLAFLGFFFYLLTGAKCLCDALQEKFGLFVDEVNKIDTYLDDLRKKKELCERGDILPFKSACKYLYFDSPFIINSCERVLGSYLGALELRFCNWTTVKPGSKIEELEEVKEELDEFQNIEPLLESFLFPGKFLYDNILPPKTSFDQLNEELCVLQNLVWENQKTLKEAFTEQEKKNFTLLEAIQIFDKVDFPIISQLVKIMLCLIPTSSCVESVFSHFKYSRKSNMKVDTVNTRLILKLATNSVSRMELVSDH</sequence>
<dbReference type="GeneID" id="14887938"/>
<dbReference type="InterPro" id="IPR012337">
    <property type="entry name" value="RNaseH-like_sf"/>
</dbReference>
<protein>
    <submittedName>
        <fullName evidence="2">Uncharacterized protein</fullName>
    </submittedName>
</protein>
<feature type="region of interest" description="Disordered" evidence="1">
    <location>
        <begin position="297"/>
        <end position="316"/>
    </location>
</feature>
<evidence type="ECO:0000313" key="3">
    <source>
        <dbReference type="Proteomes" id="UP000014680"/>
    </source>
</evidence>
<proteinExistence type="predicted"/>
<organism evidence="2 3">
    <name type="scientific">Entamoeba invadens IP1</name>
    <dbReference type="NCBI Taxonomy" id="370355"/>
    <lineage>
        <taxon>Eukaryota</taxon>
        <taxon>Amoebozoa</taxon>
        <taxon>Evosea</taxon>
        <taxon>Archamoebae</taxon>
        <taxon>Mastigamoebida</taxon>
        <taxon>Entamoebidae</taxon>
        <taxon>Entamoeba</taxon>
    </lineage>
</organism>
<keyword evidence="3" id="KW-1185">Reference proteome</keyword>
<evidence type="ECO:0000256" key="1">
    <source>
        <dbReference type="SAM" id="MobiDB-lite"/>
    </source>
</evidence>
<name>A0A0A1U432_ENTIV</name>
<dbReference type="RefSeq" id="XP_004255758.1">
    <property type="nucleotide sequence ID" value="XM_004255710.1"/>
</dbReference>
<dbReference type="Proteomes" id="UP000014680">
    <property type="component" value="Unassembled WGS sequence"/>
</dbReference>
<accession>A0A0A1U432</accession>
<reference evidence="2 3" key="1">
    <citation type="submission" date="2012-10" db="EMBL/GenBank/DDBJ databases">
        <authorList>
            <person name="Zafar N."/>
            <person name="Inman J."/>
            <person name="Hall N."/>
            <person name="Lorenzi H."/>
            <person name="Caler E."/>
        </authorList>
    </citation>
    <scope>NUCLEOTIDE SEQUENCE [LARGE SCALE GENOMIC DNA]</scope>
    <source>
        <strain evidence="2 3">IP1</strain>
    </source>
</reference>
<dbReference type="AlphaFoldDB" id="A0A0A1U432"/>
<dbReference type="SUPFAM" id="SSF53098">
    <property type="entry name" value="Ribonuclease H-like"/>
    <property type="match status" value="1"/>
</dbReference>
<gene>
    <name evidence="2" type="ORF">EIN_492360</name>
</gene>
<feature type="compositionally biased region" description="Basic and acidic residues" evidence="1">
    <location>
        <begin position="297"/>
        <end position="308"/>
    </location>
</feature>